<dbReference type="InterPro" id="IPR036237">
    <property type="entry name" value="Xyl_isomerase-like_sf"/>
</dbReference>
<dbReference type="EMBL" id="JAAITT010000004">
    <property type="protein sequence ID" value="NSJ47840.1"/>
    <property type="molecule type" value="Genomic_DNA"/>
</dbReference>
<gene>
    <name evidence="3" type="ORF">G5B36_03900</name>
    <name evidence="2" type="ORF">L0N08_18680</name>
</gene>
<evidence type="ECO:0000313" key="3">
    <source>
        <dbReference type="EMBL" id="NSJ47840.1"/>
    </source>
</evidence>
<name>A0AAW5BTF6_9FIRM</name>
<dbReference type="Gene3D" id="3.20.20.150">
    <property type="entry name" value="Divalent-metal-dependent TIM barrel enzymes"/>
    <property type="match status" value="1"/>
</dbReference>
<feature type="domain" description="Xylose isomerase-like TIM barrel" evidence="1">
    <location>
        <begin position="20"/>
        <end position="269"/>
    </location>
</feature>
<dbReference type="RefSeq" id="WP_165641262.1">
    <property type="nucleotide sequence ID" value="NZ_JAAITT010000004.1"/>
</dbReference>
<reference evidence="3" key="2">
    <citation type="submission" date="2020-02" db="EMBL/GenBank/DDBJ databases">
        <authorList>
            <person name="Littmann E."/>
            <person name="Sorbara M."/>
        </authorList>
    </citation>
    <scope>NUCLEOTIDE SEQUENCE</scope>
    <source>
        <strain evidence="3">MSK.1.17</strain>
    </source>
</reference>
<proteinExistence type="predicted"/>
<evidence type="ECO:0000313" key="2">
    <source>
        <dbReference type="EMBL" id="MCG4747456.1"/>
    </source>
</evidence>
<dbReference type="PANTHER" id="PTHR12110">
    <property type="entry name" value="HYDROXYPYRUVATE ISOMERASE"/>
    <property type="match status" value="1"/>
</dbReference>
<dbReference type="PANTHER" id="PTHR12110:SF53">
    <property type="entry name" value="BLR5974 PROTEIN"/>
    <property type="match status" value="1"/>
</dbReference>
<dbReference type="InterPro" id="IPR013022">
    <property type="entry name" value="Xyl_isomerase-like_TIM-brl"/>
</dbReference>
<organism evidence="2 5">
    <name type="scientific">Enterocloster aldenensis</name>
    <dbReference type="NCBI Taxonomy" id="358742"/>
    <lineage>
        <taxon>Bacteria</taxon>
        <taxon>Bacillati</taxon>
        <taxon>Bacillota</taxon>
        <taxon>Clostridia</taxon>
        <taxon>Lachnospirales</taxon>
        <taxon>Lachnospiraceae</taxon>
        <taxon>Enterocloster</taxon>
    </lineage>
</organism>
<dbReference type="SUPFAM" id="SSF51658">
    <property type="entry name" value="Xylose isomerase-like"/>
    <property type="match status" value="1"/>
</dbReference>
<dbReference type="Proteomes" id="UP001299608">
    <property type="component" value="Unassembled WGS sequence"/>
</dbReference>
<dbReference type="AlphaFoldDB" id="A0AAW5BTF6"/>
<evidence type="ECO:0000259" key="1">
    <source>
        <dbReference type="Pfam" id="PF01261"/>
    </source>
</evidence>
<dbReference type="GO" id="GO:0016853">
    <property type="term" value="F:isomerase activity"/>
    <property type="evidence" value="ECO:0007669"/>
    <property type="project" value="UniProtKB-KW"/>
</dbReference>
<comment type="caution">
    <text evidence="2">The sequence shown here is derived from an EMBL/GenBank/DDBJ whole genome shotgun (WGS) entry which is preliminary data.</text>
</comment>
<reference evidence="3 4" key="1">
    <citation type="journal article" date="2020" name="Cell Host Microbe">
        <title>Functional and Genomic Variation between Human-Derived Isolates of Lachnospiraceae Reveals Inter- and Intra-Species Diversity.</title>
        <authorList>
            <person name="Sorbara M.T."/>
            <person name="Littmann E.R."/>
            <person name="Fontana E."/>
            <person name="Moody T.U."/>
            <person name="Kohout C.E."/>
            <person name="Gjonbalaj M."/>
            <person name="Eaton V."/>
            <person name="Seok R."/>
            <person name="Leiner I.M."/>
            <person name="Pamer E.G."/>
        </authorList>
    </citation>
    <scope>NUCLEOTIDE SEQUENCE [LARGE SCALE GENOMIC DNA]</scope>
    <source>
        <strain evidence="3 4">MSK.1.17</strain>
    </source>
</reference>
<keyword evidence="4" id="KW-1185">Reference proteome</keyword>
<keyword evidence="2" id="KW-0413">Isomerase</keyword>
<dbReference type="Proteomes" id="UP000669239">
    <property type="component" value="Unassembled WGS sequence"/>
</dbReference>
<dbReference type="InterPro" id="IPR050312">
    <property type="entry name" value="IolE/XylAMocC-like"/>
</dbReference>
<reference evidence="2" key="3">
    <citation type="submission" date="2022-01" db="EMBL/GenBank/DDBJ databases">
        <title>Collection of gut derived symbiotic bacterial strains cultured from healthy donors.</title>
        <authorList>
            <person name="Lin H."/>
            <person name="Kohout C."/>
            <person name="Waligurski E."/>
            <person name="Pamer E.G."/>
        </authorList>
    </citation>
    <scope>NUCLEOTIDE SEQUENCE</scope>
    <source>
        <strain evidence="2">DFI.6.55</strain>
    </source>
</reference>
<accession>A0AAW5BTF6</accession>
<evidence type="ECO:0000313" key="5">
    <source>
        <dbReference type="Proteomes" id="UP001299608"/>
    </source>
</evidence>
<dbReference type="EMBL" id="JAKNGE010000024">
    <property type="protein sequence ID" value="MCG4747456.1"/>
    <property type="molecule type" value="Genomic_DNA"/>
</dbReference>
<sequence length="273" mass="30509">MKPLGIAVIMGEDLEETLGWAKDSGFHNCQLQLWDMSHLCREHAGYVKDLLEKLDMEVTGLWCGWHGPIKWDFAEGPSILGIVPPEYRASRIKNLLDGAAYARILGVKDIITHLGFVPTNCRDVNYTGVVSALRYITSELKKHGQSFLMETGQEPPIVLRRLIEDVGSDNLFVNYDPANLMMYGNANPVDGLNVLGQYVRSVHAKDGSYPETGYELGSEFPIGKGKVDFPGFIKKLKEIGYDGPVSVEYEIEAGNERQKQEIIEGKKYLESIL</sequence>
<evidence type="ECO:0000313" key="4">
    <source>
        <dbReference type="Proteomes" id="UP000669239"/>
    </source>
</evidence>
<protein>
    <submittedName>
        <fullName evidence="2">Sugar phosphate isomerase/epimerase</fullName>
    </submittedName>
</protein>
<dbReference type="Pfam" id="PF01261">
    <property type="entry name" value="AP_endonuc_2"/>
    <property type="match status" value="1"/>
</dbReference>